<reference evidence="1" key="1">
    <citation type="submission" date="2019-04" db="EMBL/GenBank/DDBJ databases">
        <title>Microbes associate with the intestines of laboratory mice.</title>
        <authorList>
            <person name="Navarre W."/>
            <person name="Wong E."/>
            <person name="Huang K."/>
            <person name="Tropini C."/>
            <person name="Ng K."/>
            <person name="Yu B."/>
        </authorList>
    </citation>
    <scope>NUCLEOTIDE SEQUENCE</scope>
    <source>
        <strain evidence="1">NM09_H32</strain>
    </source>
</reference>
<name>A0AC61RDQ8_9FIRM</name>
<organism evidence="1 2">
    <name type="scientific">Dubosiella muris</name>
    <dbReference type="NCBI Taxonomy" id="3038133"/>
    <lineage>
        <taxon>Bacteria</taxon>
        <taxon>Bacillati</taxon>
        <taxon>Bacillota</taxon>
        <taxon>Erysipelotrichia</taxon>
        <taxon>Erysipelotrichales</taxon>
        <taxon>Erysipelotrichaceae</taxon>
        <taxon>Dubosiella</taxon>
    </lineage>
</organism>
<protein>
    <submittedName>
        <fullName evidence="1">DNA-deoxyinosine glycosylase</fullName>
        <ecNumber evidence="1">3.2.2.15</ecNumber>
    </submittedName>
</protein>
<evidence type="ECO:0000313" key="2">
    <source>
        <dbReference type="Proteomes" id="UP000308836"/>
    </source>
</evidence>
<proteinExistence type="predicted"/>
<sequence>MYDTTSLQQFTALEPIVFENSTVLFLVSMPSVKSEEHKMYFGDPANHFWPVLGAIYNMPYASDEEKLAICQTHGIAIWSVVKSCLRHMSREDTMRDIVLNDINGFLQAHPSIQKIICVSHGAQRLLNESNFMENIPVEYVPSPSGADLDYESVDRLAPRYKEALENE</sequence>
<dbReference type="Proteomes" id="UP000308836">
    <property type="component" value="Unassembled WGS sequence"/>
</dbReference>
<gene>
    <name evidence="1" type="ORF">E5336_00295</name>
</gene>
<keyword evidence="2" id="KW-1185">Reference proteome</keyword>
<evidence type="ECO:0000313" key="1">
    <source>
        <dbReference type="EMBL" id="TGY67254.1"/>
    </source>
</evidence>
<keyword evidence="1" id="KW-0378">Hydrolase</keyword>
<accession>A0AC61RDQ8</accession>
<dbReference type="EMBL" id="SRYG01000001">
    <property type="protein sequence ID" value="TGY67254.1"/>
    <property type="molecule type" value="Genomic_DNA"/>
</dbReference>
<comment type="caution">
    <text evidence="1">The sequence shown here is derived from an EMBL/GenBank/DDBJ whole genome shotgun (WGS) entry which is preliminary data.</text>
</comment>
<dbReference type="EC" id="3.2.2.15" evidence="1"/>
<keyword evidence="1" id="KW-0326">Glycosidase</keyword>